<dbReference type="GO" id="GO:0016491">
    <property type="term" value="F:oxidoreductase activity"/>
    <property type="evidence" value="ECO:0007669"/>
    <property type="project" value="UniProtKB-KW"/>
</dbReference>
<dbReference type="GO" id="GO:0046872">
    <property type="term" value="F:metal ion binding"/>
    <property type="evidence" value="ECO:0007669"/>
    <property type="project" value="UniProtKB-KW"/>
</dbReference>
<evidence type="ECO:0000256" key="2">
    <source>
        <dbReference type="ARBA" id="ARBA00008072"/>
    </source>
</evidence>
<dbReference type="Gene3D" id="3.90.180.10">
    <property type="entry name" value="Medium-chain alcohol dehydrogenases, catalytic domain"/>
    <property type="match status" value="1"/>
</dbReference>
<keyword evidence="5" id="KW-0560">Oxidoreductase</keyword>
<dbReference type="AlphaFoldDB" id="A0A1I7MJ10"/>
<gene>
    <name evidence="6" type="ORF">SAMN04487966_103109</name>
</gene>
<dbReference type="InterPro" id="IPR011032">
    <property type="entry name" value="GroES-like_sf"/>
</dbReference>
<evidence type="ECO:0008006" key="8">
    <source>
        <dbReference type="Google" id="ProtNLM"/>
    </source>
</evidence>
<organism evidence="6 7">
    <name type="scientific">Micrococcus terreus</name>
    <dbReference type="NCBI Taxonomy" id="574650"/>
    <lineage>
        <taxon>Bacteria</taxon>
        <taxon>Bacillati</taxon>
        <taxon>Actinomycetota</taxon>
        <taxon>Actinomycetes</taxon>
        <taxon>Micrococcales</taxon>
        <taxon>Micrococcaceae</taxon>
        <taxon>Micrococcus</taxon>
    </lineage>
</organism>
<dbReference type="SUPFAM" id="SSF51735">
    <property type="entry name" value="NAD(P)-binding Rossmann-fold domains"/>
    <property type="match status" value="1"/>
</dbReference>
<dbReference type="InterPro" id="IPR036291">
    <property type="entry name" value="NAD(P)-bd_dom_sf"/>
</dbReference>
<dbReference type="EMBL" id="FPCG01000003">
    <property type="protein sequence ID" value="SFV21915.1"/>
    <property type="molecule type" value="Genomic_DNA"/>
</dbReference>
<evidence type="ECO:0000313" key="7">
    <source>
        <dbReference type="Proteomes" id="UP000198881"/>
    </source>
</evidence>
<dbReference type="OrthoDB" id="9781588at2"/>
<evidence type="ECO:0000313" key="6">
    <source>
        <dbReference type="EMBL" id="SFV21915.1"/>
    </source>
</evidence>
<keyword evidence="3" id="KW-0479">Metal-binding</keyword>
<dbReference type="Gene3D" id="3.40.50.720">
    <property type="entry name" value="NAD(P)-binding Rossmann-like Domain"/>
    <property type="match status" value="1"/>
</dbReference>
<evidence type="ECO:0000256" key="5">
    <source>
        <dbReference type="ARBA" id="ARBA00023002"/>
    </source>
</evidence>
<sequence>MAFQYWTETAGHGAWREVPEPHADVSAGQLRVRTTATAVSRGTETLVHTGKVPAAVGTLMKAPHQLGEFTFPVSYGYLGVGEVDEGPQEWLGARVFGLLPHHSHHIVSAADLQRIPDDVPHHRALLAGAVETGLNILWQEPPRLADRVAIIGAGMIGTAAALLASGMGLDRLEVLETNEDRRELLAGLGLTAVHPEQAAGDCDIVIHTSGSEPGLARALEIAGDDGTVVEASWFGSQAPRVPLGADFHARRLKIVASQVGQVAEGRRARRTRAERLQTALRLLRDERFEALLTGQSPREELPAVMDQITSDTELARTTLCHVLTY</sequence>
<name>A0A1I7MJ10_9MICC</name>
<dbReference type="SUPFAM" id="SSF50129">
    <property type="entry name" value="GroES-like"/>
    <property type="match status" value="1"/>
</dbReference>
<dbReference type="STRING" id="574650.SAMN04487966_103109"/>
<comment type="cofactor">
    <cofactor evidence="1">
        <name>Zn(2+)</name>
        <dbReference type="ChEBI" id="CHEBI:29105"/>
    </cofactor>
</comment>
<evidence type="ECO:0000256" key="3">
    <source>
        <dbReference type="ARBA" id="ARBA00022723"/>
    </source>
</evidence>
<dbReference type="RefSeq" id="WP_143109426.1">
    <property type="nucleotide sequence ID" value="NZ_FPCG01000003.1"/>
</dbReference>
<evidence type="ECO:0000256" key="1">
    <source>
        <dbReference type="ARBA" id="ARBA00001947"/>
    </source>
</evidence>
<dbReference type="PANTHER" id="PTHR43350">
    <property type="entry name" value="NAD-DEPENDENT ALCOHOL DEHYDROGENASE"/>
    <property type="match status" value="1"/>
</dbReference>
<accession>A0A1I7MJ10</accession>
<evidence type="ECO:0000256" key="4">
    <source>
        <dbReference type="ARBA" id="ARBA00022833"/>
    </source>
</evidence>
<comment type="similarity">
    <text evidence="2">Belongs to the zinc-containing alcohol dehydrogenase family.</text>
</comment>
<dbReference type="PANTHER" id="PTHR43350:SF19">
    <property type="entry name" value="D-GULOSIDE 3-DEHYDROGENASE"/>
    <property type="match status" value="1"/>
</dbReference>
<keyword evidence="4" id="KW-0862">Zinc</keyword>
<protein>
    <recommendedName>
        <fullName evidence="8">Threonine dehydrogenase</fullName>
    </recommendedName>
</protein>
<reference evidence="6 7" key="1">
    <citation type="submission" date="2016-10" db="EMBL/GenBank/DDBJ databases">
        <authorList>
            <person name="de Groot N.N."/>
        </authorList>
    </citation>
    <scope>NUCLEOTIDE SEQUENCE [LARGE SCALE GENOMIC DNA]</scope>
    <source>
        <strain evidence="6 7">CGMCC 1.7054</strain>
    </source>
</reference>
<keyword evidence="7" id="KW-1185">Reference proteome</keyword>
<dbReference type="Proteomes" id="UP000198881">
    <property type="component" value="Unassembled WGS sequence"/>
</dbReference>
<dbReference type="CDD" id="cd08255">
    <property type="entry name" value="2-desacetyl-2-hydroxyethyl_bacteriochlorophyllide_like"/>
    <property type="match status" value="1"/>
</dbReference>
<proteinExistence type="inferred from homology"/>